<dbReference type="PANTHER" id="PTHR43591:SF24">
    <property type="entry name" value="2-METHOXY-6-POLYPRENYL-1,4-BENZOQUINOL METHYLASE, MITOCHONDRIAL"/>
    <property type="match status" value="1"/>
</dbReference>
<name>A0A9P1GZ63_9PEZI</name>
<comment type="caution">
    <text evidence="3">The sequence shown here is derived from an EMBL/GenBank/DDBJ whole genome shotgun (WGS) entry which is preliminary data.</text>
</comment>
<feature type="domain" description="Methyltransferase" evidence="2">
    <location>
        <begin position="3"/>
        <end position="96"/>
    </location>
</feature>
<dbReference type="InterPro" id="IPR041698">
    <property type="entry name" value="Methyltransf_25"/>
</dbReference>
<protein>
    <recommendedName>
        <fullName evidence="2">Methyltransferase domain-containing protein</fullName>
    </recommendedName>
</protein>
<dbReference type="InterPro" id="IPR029063">
    <property type="entry name" value="SAM-dependent_MTases_sf"/>
</dbReference>
<dbReference type="OrthoDB" id="10017101at2759"/>
<comment type="similarity">
    <text evidence="1">Belongs to the methyltransferase superfamily. LaeA methyltransferase family.</text>
</comment>
<accession>A0A9P1GZ63</accession>
<reference evidence="3" key="1">
    <citation type="submission" date="2022-11" db="EMBL/GenBank/DDBJ databases">
        <authorList>
            <person name="Scott C."/>
            <person name="Bruce N."/>
        </authorList>
    </citation>
    <scope>NUCLEOTIDE SEQUENCE</scope>
</reference>
<dbReference type="CDD" id="cd02440">
    <property type="entry name" value="AdoMet_MTases"/>
    <property type="match status" value="1"/>
</dbReference>
<evidence type="ECO:0000256" key="1">
    <source>
        <dbReference type="ARBA" id="ARBA00038158"/>
    </source>
</evidence>
<organism evidence="3 4">
    <name type="scientific">Parascedosporium putredinis</name>
    <dbReference type="NCBI Taxonomy" id="1442378"/>
    <lineage>
        <taxon>Eukaryota</taxon>
        <taxon>Fungi</taxon>
        <taxon>Dikarya</taxon>
        <taxon>Ascomycota</taxon>
        <taxon>Pezizomycotina</taxon>
        <taxon>Sordariomycetes</taxon>
        <taxon>Hypocreomycetidae</taxon>
        <taxon>Microascales</taxon>
        <taxon>Microascaceae</taxon>
        <taxon>Parascedosporium</taxon>
    </lineage>
</organism>
<evidence type="ECO:0000313" key="3">
    <source>
        <dbReference type="EMBL" id="CAI4213017.1"/>
    </source>
</evidence>
<evidence type="ECO:0000313" key="4">
    <source>
        <dbReference type="Proteomes" id="UP000838763"/>
    </source>
</evidence>
<dbReference type="PANTHER" id="PTHR43591">
    <property type="entry name" value="METHYLTRANSFERASE"/>
    <property type="match status" value="1"/>
</dbReference>
<dbReference type="Pfam" id="PF13649">
    <property type="entry name" value="Methyltransf_25"/>
    <property type="match status" value="1"/>
</dbReference>
<evidence type="ECO:0000259" key="2">
    <source>
        <dbReference type="Pfam" id="PF13649"/>
    </source>
</evidence>
<dbReference type="SUPFAM" id="SSF53335">
    <property type="entry name" value="S-adenosyl-L-methionine-dependent methyltransferases"/>
    <property type="match status" value="1"/>
</dbReference>
<dbReference type="Gene3D" id="3.40.50.150">
    <property type="entry name" value="Vaccinia Virus protein VP39"/>
    <property type="match status" value="1"/>
</dbReference>
<dbReference type="AlphaFoldDB" id="A0A9P1GZ63"/>
<dbReference type="EMBL" id="CALLCH030000007">
    <property type="protein sequence ID" value="CAI4213017.1"/>
    <property type="molecule type" value="Genomic_DNA"/>
</dbReference>
<proteinExistence type="inferred from homology"/>
<keyword evidence="4" id="KW-1185">Reference proteome</keyword>
<dbReference type="Proteomes" id="UP000838763">
    <property type="component" value="Unassembled WGS sequence"/>
</dbReference>
<gene>
    <name evidence="3" type="ORF">PPNO1_LOCUS2768</name>
</gene>
<dbReference type="GO" id="GO:0008168">
    <property type="term" value="F:methyltransferase activity"/>
    <property type="evidence" value="ECO:0007669"/>
    <property type="project" value="TreeGrafter"/>
</dbReference>
<sequence length="205" mass="22435">MTILDVGCGPGTISADLAALVPQGRVICFDASETALQAAREVFAERGLSNAEFVRGNVEEIPIPTGSIDLVHAHQVVIHLIDPLRSVKEMRRVLKTALAETMRATGSDPDMGARLKALAMRAGFEPDKVVCSVGSWCFTTEDDVRWWGESVADRMAEDSELRQRVAEVGVMPAEEMDAGVRAWRKWSTSKEAWFGVMNGEIICTK</sequence>